<reference evidence="1 2" key="1">
    <citation type="submission" date="2016-02" db="EMBL/GenBank/DDBJ databases">
        <title>Genome sequence of Clostridium tepidiprofundi DSM 19306.</title>
        <authorList>
            <person name="Poehlein A."/>
            <person name="Daniel R."/>
        </authorList>
    </citation>
    <scope>NUCLEOTIDE SEQUENCE [LARGE SCALE GENOMIC DNA]</scope>
    <source>
        <strain evidence="1 2">DSM 19306</strain>
    </source>
</reference>
<dbReference type="RefSeq" id="WP_066824210.1">
    <property type="nucleotide sequence ID" value="NZ_LTBA01000010.1"/>
</dbReference>
<keyword evidence="2" id="KW-1185">Reference proteome</keyword>
<dbReference type="EMBL" id="LTBA01000010">
    <property type="protein sequence ID" value="KYH34824.1"/>
    <property type="molecule type" value="Genomic_DNA"/>
</dbReference>
<sequence length="337" mass="38682">MILIHSAGNDKIGIGNLSRCRTLAFQIHKFFHGKLAVVYETSEKLMDKFYVPEAINFRAKNRMEAKNIIQEIVEKCKEECNVIVTDLLDLSYEDNVYYKNRGFDCIVHLNDWNVCEYKPDILISGDAFLHKWDIDDKTIVFEGPKYHMVRPEIVKLRPELSWNKKDINDILVCFGGSDPAYYTELLVKTVYNNPVYLSKNFNVILGPAFSDDRIKAVSKYKSNNINYIKNPTSVGKVILNNDLIITLGGITSYEAMCLGIPVAAIEWKYMKYYVQRLDKDGIIVDLGYGIEGIRNIESLFCNVDKLKFISHTAWKMIDGNGAERVAKLICSLLRKFK</sequence>
<dbReference type="Proteomes" id="UP000075531">
    <property type="component" value="Unassembled WGS sequence"/>
</dbReference>
<dbReference type="STRING" id="1121338.CLTEP_12890"/>
<accession>A0A151B4H6</accession>
<dbReference type="Gene3D" id="3.40.50.2000">
    <property type="entry name" value="Glycogen Phosphorylase B"/>
    <property type="match status" value="1"/>
</dbReference>
<dbReference type="OrthoDB" id="9805604at2"/>
<protein>
    <recommendedName>
        <fullName evidence="3">UDP-2,4-diacetamido-2,4, 6-trideoxy-beta-L-altropyranose hydrolase</fullName>
    </recommendedName>
</protein>
<dbReference type="Gene3D" id="3.40.50.11190">
    <property type="match status" value="1"/>
</dbReference>
<name>A0A151B4H6_9CLOT</name>
<dbReference type="SUPFAM" id="SSF53756">
    <property type="entry name" value="UDP-Glycosyltransferase/glycogen phosphorylase"/>
    <property type="match status" value="1"/>
</dbReference>
<proteinExistence type="predicted"/>
<dbReference type="PATRIC" id="fig|1121338.3.peg.1325"/>
<dbReference type="AlphaFoldDB" id="A0A151B4H6"/>
<comment type="caution">
    <text evidence="1">The sequence shown here is derived from an EMBL/GenBank/DDBJ whole genome shotgun (WGS) entry which is preliminary data.</text>
</comment>
<organism evidence="1 2">
    <name type="scientific">Clostridium tepidiprofundi DSM 19306</name>
    <dbReference type="NCBI Taxonomy" id="1121338"/>
    <lineage>
        <taxon>Bacteria</taxon>
        <taxon>Bacillati</taxon>
        <taxon>Bacillota</taxon>
        <taxon>Clostridia</taxon>
        <taxon>Eubacteriales</taxon>
        <taxon>Clostridiaceae</taxon>
        <taxon>Clostridium</taxon>
    </lineage>
</organism>
<evidence type="ECO:0000313" key="2">
    <source>
        <dbReference type="Proteomes" id="UP000075531"/>
    </source>
</evidence>
<gene>
    <name evidence="1" type="ORF">CLTEP_12890</name>
</gene>
<evidence type="ECO:0008006" key="3">
    <source>
        <dbReference type="Google" id="ProtNLM"/>
    </source>
</evidence>
<evidence type="ECO:0000313" key="1">
    <source>
        <dbReference type="EMBL" id="KYH34824.1"/>
    </source>
</evidence>